<dbReference type="AlphaFoldDB" id="A0A445GXX8"/>
<keyword evidence="2" id="KW-1185">Reference proteome</keyword>
<dbReference type="Proteomes" id="UP000289340">
    <property type="component" value="Chromosome 15"/>
</dbReference>
<dbReference type="EMBL" id="QZWG01000015">
    <property type="protein sequence ID" value="RZB66110.1"/>
    <property type="molecule type" value="Genomic_DNA"/>
</dbReference>
<protein>
    <submittedName>
        <fullName evidence="1">Uncharacterized protein</fullName>
    </submittedName>
</protein>
<feature type="non-terminal residue" evidence="1">
    <location>
        <position position="78"/>
    </location>
</feature>
<organism evidence="1 2">
    <name type="scientific">Glycine soja</name>
    <name type="common">Wild soybean</name>
    <dbReference type="NCBI Taxonomy" id="3848"/>
    <lineage>
        <taxon>Eukaryota</taxon>
        <taxon>Viridiplantae</taxon>
        <taxon>Streptophyta</taxon>
        <taxon>Embryophyta</taxon>
        <taxon>Tracheophyta</taxon>
        <taxon>Spermatophyta</taxon>
        <taxon>Magnoliopsida</taxon>
        <taxon>eudicotyledons</taxon>
        <taxon>Gunneridae</taxon>
        <taxon>Pentapetalae</taxon>
        <taxon>rosids</taxon>
        <taxon>fabids</taxon>
        <taxon>Fabales</taxon>
        <taxon>Fabaceae</taxon>
        <taxon>Papilionoideae</taxon>
        <taxon>50 kb inversion clade</taxon>
        <taxon>NPAAA clade</taxon>
        <taxon>indigoferoid/millettioid clade</taxon>
        <taxon>Phaseoleae</taxon>
        <taxon>Glycine</taxon>
        <taxon>Glycine subgen. Soja</taxon>
    </lineage>
</organism>
<dbReference type="PANTHER" id="PTHR15827:SF2">
    <property type="entry name" value="CYCLIN-DEPENDENT KINASE 2-INTERACTING PROTEIN"/>
    <property type="match status" value="1"/>
</dbReference>
<name>A0A445GXX8_GLYSO</name>
<comment type="caution">
    <text evidence="1">The sequence shown here is derived from an EMBL/GenBank/DDBJ whole genome shotgun (WGS) entry which is preliminary data.</text>
</comment>
<evidence type="ECO:0000313" key="1">
    <source>
        <dbReference type="EMBL" id="RZB66110.1"/>
    </source>
</evidence>
<evidence type="ECO:0000313" key="2">
    <source>
        <dbReference type="Proteomes" id="UP000289340"/>
    </source>
</evidence>
<gene>
    <name evidence="1" type="ORF">D0Y65_041958</name>
</gene>
<proteinExistence type="predicted"/>
<sequence length="78" mass="9372">MEVRLWRPAAQRNLWNQWSQLVLCKNRWFYASFAGRSHATALVNFHLSQRYMPDMKLGVLSDMLDIKKKACLKLFKWK</sequence>
<accession>A0A445GXX8</accession>
<reference evidence="1 2" key="1">
    <citation type="submission" date="2018-09" db="EMBL/GenBank/DDBJ databases">
        <title>A high-quality reference genome of wild soybean provides a powerful tool to mine soybean genomes.</title>
        <authorList>
            <person name="Xie M."/>
            <person name="Chung C.Y.L."/>
            <person name="Li M.-W."/>
            <person name="Wong F.-L."/>
            <person name="Chan T.-F."/>
            <person name="Lam H.-M."/>
        </authorList>
    </citation>
    <scope>NUCLEOTIDE SEQUENCE [LARGE SCALE GENOMIC DNA]</scope>
    <source>
        <strain evidence="2">cv. W05</strain>
        <tissue evidence="1">Hypocotyl of etiolated seedlings</tissue>
    </source>
</reference>
<dbReference type="PANTHER" id="PTHR15827">
    <property type="entry name" value="CYCLIN-DEPENDENT KINASE 2-INTERACTING PROTEIN"/>
    <property type="match status" value="1"/>
</dbReference>